<dbReference type="PANTHER" id="PTHR12558">
    <property type="entry name" value="CELL DIVISION CYCLE 16,23,27"/>
    <property type="match status" value="1"/>
</dbReference>
<dbReference type="GO" id="GO:0051301">
    <property type="term" value="P:cell division"/>
    <property type="evidence" value="ECO:0007669"/>
    <property type="project" value="UniProtKB-KW"/>
</dbReference>
<protein>
    <submittedName>
        <fullName evidence="10">Cell division control protein 23</fullName>
    </submittedName>
</protein>
<evidence type="ECO:0000256" key="7">
    <source>
        <dbReference type="PROSITE-ProRule" id="PRU00339"/>
    </source>
</evidence>
<evidence type="ECO:0000313" key="11">
    <source>
        <dbReference type="Proteomes" id="UP000307440"/>
    </source>
</evidence>
<keyword evidence="11" id="KW-1185">Reference proteome</keyword>
<keyword evidence="1 10" id="KW-0132">Cell division</keyword>
<dbReference type="GO" id="GO:0005680">
    <property type="term" value="C:anaphase-promoting complex"/>
    <property type="evidence" value="ECO:0007669"/>
    <property type="project" value="InterPro"/>
</dbReference>
<dbReference type="GO" id="GO:0045842">
    <property type="term" value="P:positive regulation of mitotic metaphase/anaphase transition"/>
    <property type="evidence" value="ECO:0007669"/>
    <property type="project" value="TreeGrafter"/>
</dbReference>
<dbReference type="PROSITE" id="PS50005">
    <property type="entry name" value="TPR"/>
    <property type="match status" value="3"/>
</dbReference>
<dbReference type="GO" id="GO:0031145">
    <property type="term" value="P:anaphase-promoting complex-dependent catabolic process"/>
    <property type="evidence" value="ECO:0007669"/>
    <property type="project" value="TreeGrafter"/>
</dbReference>
<dbReference type="InterPro" id="IPR011990">
    <property type="entry name" value="TPR-like_helical_dom_sf"/>
</dbReference>
<dbReference type="Pfam" id="PF04049">
    <property type="entry name" value="ANAPC8"/>
    <property type="match status" value="1"/>
</dbReference>
<evidence type="ECO:0000256" key="4">
    <source>
        <dbReference type="ARBA" id="ARBA00022786"/>
    </source>
</evidence>
<name>A0A5C3KYH5_COPMA</name>
<dbReference type="AlphaFoldDB" id="A0A5C3KYH5"/>
<evidence type="ECO:0000313" key="10">
    <source>
        <dbReference type="EMBL" id="TFK25689.1"/>
    </source>
</evidence>
<dbReference type="GO" id="GO:0016567">
    <property type="term" value="P:protein ubiquitination"/>
    <property type="evidence" value="ECO:0007669"/>
    <property type="project" value="TreeGrafter"/>
</dbReference>
<dbReference type="OrthoDB" id="10262026at2759"/>
<dbReference type="Proteomes" id="UP000307440">
    <property type="component" value="Unassembled WGS sequence"/>
</dbReference>
<evidence type="ECO:0000256" key="5">
    <source>
        <dbReference type="ARBA" id="ARBA00022803"/>
    </source>
</evidence>
<dbReference type="STRING" id="230819.A0A5C3KYH5"/>
<feature type="domain" description="Cdc23" evidence="9">
    <location>
        <begin position="14"/>
        <end position="328"/>
    </location>
</feature>
<keyword evidence="2" id="KW-0677">Repeat</keyword>
<feature type="region of interest" description="Disordered" evidence="8">
    <location>
        <begin position="618"/>
        <end position="638"/>
    </location>
</feature>
<organism evidence="10 11">
    <name type="scientific">Coprinopsis marcescibilis</name>
    <name type="common">Agaric fungus</name>
    <name type="synonym">Psathyrella marcescibilis</name>
    <dbReference type="NCBI Taxonomy" id="230819"/>
    <lineage>
        <taxon>Eukaryota</taxon>
        <taxon>Fungi</taxon>
        <taxon>Dikarya</taxon>
        <taxon>Basidiomycota</taxon>
        <taxon>Agaricomycotina</taxon>
        <taxon>Agaricomycetes</taxon>
        <taxon>Agaricomycetidae</taxon>
        <taxon>Agaricales</taxon>
        <taxon>Agaricineae</taxon>
        <taxon>Psathyrellaceae</taxon>
        <taxon>Coprinopsis</taxon>
    </lineage>
</organism>
<dbReference type="SMART" id="SM00028">
    <property type="entry name" value="TPR"/>
    <property type="match status" value="6"/>
</dbReference>
<dbReference type="Pfam" id="PF13432">
    <property type="entry name" value="TPR_16"/>
    <property type="match status" value="1"/>
</dbReference>
<evidence type="ECO:0000256" key="8">
    <source>
        <dbReference type="SAM" id="MobiDB-lite"/>
    </source>
</evidence>
<dbReference type="PANTHER" id="PTHR12558:SF10">
    <property type="entry name" value="CELL DIVISION CYCLE PROTEIN 23 HOMOLOG"/>
    <property type="match status" value="1"/>
</dbReference>
<evidence type="ECO:0000256" key="3">
    <source>
        <dbReference type="ARBA" id="ARBA00022776"/>
    </source>
</evidence>
<accession>A0A5C3KYH5</accession>
<dbReference type="Gene3D" id="1.25.40.10">
    <property type="entry name" value="Tetratricopeptide repeat domain"/>
    <property type="match status" value="3"/>
</dbReference>
<keyword evidence="6" id="KW-0131">Cell cycle</keyword>
<dbReference type="EMBL" id="ML210183">
    <property type="protein sequence ID" value="TFK25689.1"/>
    <property type="molecule type" value="Genomic_DNA"/>
</dbReference>
<feature type="repeat" description="TPR" evidence="7">
    <location>
        <begin position="423"/>
        <end position="456"/>
    </location>
</feature>
<keyword evidence="4" id="KW-0833">Ubl conjugation pathway</keyword>
<feature type="repeat" description="TPR" evidence="7">
    <location>
        <begin position="457"/>
        <end position="490"/>
    </location>
</feature>
<keyword evidence="5 7" id="KW-0802">TPR repeat</keyword>
<evidence type="ECO:0000256" key="1">
    <source>
        <dbReference type="ARBA" id="ARBA00022618"/>
    </source>
</evidence>
<dbReference type="InterPro" id="IPR007192">
    <property type="entry name" value="APC8"/>
</dbReference>
<keyword evidence="3" id="KW-0498">Mitosis</keyword>
<evidence type="ECO:0000256" key="6">
    <source>
        <dbReference type="ARBA" id="ARBA00023306"/>
    </source>
</evidence>
<sequence length="638" mass="72996">MSTDEIEVTTQTLRELRQAAVDCSERGLIAAGKWATDMLLALSGTKRAALQMTVDATYATEGEMHFSTSTPARPGLAGSSAGFPMTSPEVAQPLTLNPSHPPRQHLEPQLIGKHTEAPKPKPLTEEEIRIENERLKNEQDLLVGAKSFFEAREFRRVVYMLQTCKSSKAIFMSTYSFFLASERQALLDWHKLDSNRHQPPLPINDALSALLERVKNSKDPWLLFLKALFLSRLRRREEAIESALESIAGYPWNWSTWSLLSSCINDGEELSALLPLVPLSPTHPLVQCFLIKTSNELQSSSETELMMCDRLLAEECFPNSMWIMSLRAAVLYHLHEYKQAEEQFEKILLMDPYRTDDIDIFSNILYVLDDKLKLSQLAHNFLALDKDRPEVCCLVGNHYSLRQEHEKAVKYFRRATELDRTYLTAWTLMGHEYVQMKNSHAAIEAYRRAVDVNRKDYRAWYGLGQAYELLSMHHYAVYYYQHATALRPYDVRLWQAQGSCYEEIARPREAIECYKRALISSEAHESTLCLKLARLHRLLEEHAEAVAYHKRVVDLSISNNRPVTEFSKSSLEVAEYHMNIPQGDLLLAQEYLEQVATSNAEDVARATEMLKTVRTRIKEKGLESTPELSSAPEISMTD</sequence>
<dbReference type="SUPFAM" id="SSF48452">
    <property type="entry name" value="TPR-like"/>
    <property type="match status" value="2"/>
</dbReference>
<reference evidence="10 11" key="1">
    <citation type="journal article" date="2019" name="Nat. Ecol. Evol.">
        <title>Megaphylogeny resolves global patterns of mushroom evolution.</title>
        <authorList>
            <person name="Varga T."/>
            <person name="Krizsan K."/>
            <person name="Foldi C."/>
            <person name="Dima B."/>
            <person name="Sanchez-Garcia M."/>
            <person name="Sanchez-Ramirez S."/>
            <person name="Szollosi G.J."/>
            <person name="Szarkandi J.G."/>
            <person name="Papp V."/>
            <person name="Albert L."/>
            <person name="Andreopoulos W."/>
            <person name="Angelini C."/>
            <person name="Antonin V."/>
            <person name="Barry K.W."/>
            <person name="Bougher N.L."/>
            <person name="Buchanan P."/>
            <person name="Buyck B."/>
            <person name="Bense V."/>
            <person name="Catcheside P."/>
            <person name="Chovatia M."/>
            <person name="Cooper J."/>
            <person name="Damon W."/>
            <person name="Desjardin D."/>
            <person name="Finy P."/>
            <person name="Geml J."/>
            <person name="Haridas S."/>
            <person name="Hughes K."/>
            <person name="Justo A."/>
            <person name="Karasinski D."/>
            <person name="Kautmanova I."/>
            <person name="Kiss B."/>
            <person name="Kocsube S."/>
            <person name="Kotiranta H."/>
            <person name="LaButti K.M."/>
            <person name="Lechner B.E."/>
            <person name="Liimatainen K."/>
            <person name="Lipzen A."/>
            <person name="Lukacs Z."/>
            <person name="Mihaltcheva S."/>
            <person name="Morgado L.N."/>
            <person name="Niskanen T."/>
            <person name="Noordeloos M.E."/>
            <person name="Ohm R.A."/>
            <person name="Ortiz-Santana B."/>
            <person name="Ovrebo C."/>
            <person name="Racz N."/>
            <person name="Riley R."/>
            <person name="Savchenko A."/>
            <person name="Shiryaev A."/>
            <person name="Soop K."/>
            <person name="Spirin V."/>
            <person name="Szebenyi C."/>
            <person name="Tomsovsky M."/>
            <person name="Tulloss R.E."/>
            <person name="Uehling J."/>
            <person name="Grigoriev I.V."/>
            <person name="Vagvolgyi C."/>
            <person name="Papp T."/>
            <person name="Martin F.M."/>
            <person name="Miettinen O."/>
            <person name="Hibbett D.S."/>
            <person name="Nagy L.G."/>
        </authorList>
    </citation>
    <scope>NUCLEOTIDE SEQUENCE [LARGE SCALE GENOMIC DNA]</scope>
    <source>
        <strain evidence="10 11">CBS 121175</strain>
    </source>
</reference>
<evidence type="ECO:0000259" key="9">
    <source>
        <dbReference type="Pfam" id="PF04049"/>
    </source>
</evidence>
<proteinExistence type="predicted"/>
<feature type="repeat" description="TPR" evidence="7">
    <location>
        <begin position="389"/>
        <end position="422"/>
    </location>
</feature>
<gene>
    <name evidence="10" type="ORF">FA15DRAFT_755602</name>
</gene>
<evidence type="ECO:0000256" key="2">
    <source>
        <dbReference type="ARBA" id="ARBA00022737"/>
    </source>
</evidence>
<dbReference type="Pfam" id="PF13181">
    <property type="entry name" value="TPR_8"/>
    <property type="match status" value="2"/>
</dbReference>
<dbReference type="InterPro" id="IPR019734">
    <property type="entry name" value="TPR_rpt"/>
</dbReference>